<gene>
    <name evidence="2" type="ORF">SDC9_65419</name>
</gene>
<evidence type="ECO:0000256" key="1">
    <source>
        <dbReference type="SAM" id="Phobius"/>
    </source>
</evidence>
<organism evidence="2">
    <name type="scientific">bioreactor metagenome</name>
    <dbReference type="NCBI Taxonomy" id="1076179"/>
    <lineage>
        <taxon>unclassified sequences</taxon>
        <taxon>metagenomes</taxon>
        <taxon>ecological metagenomes</taxon>
    </lineage>
</organism>
<evidence type="ECO:0000313" key="2">
    <source>
        <dbReference type="EMBL" id="MPM19001.1"/>
    </source>
</evidence>
<dbReference type="EMBL" id="VSSQ01003092">
    <property type="protein sequence ID" value="MPM19001.1"/>
    <property type="molecule type" value="Genomic_DNA"/>
</dbReference>
<sequence length="87" mass="10184">MFDVEILQFIGWLLAASWDFFTEINVPGFDFTFAALFVGLFLANLGLRFLFMMLGIGVGSSSDIENMSRFHFYERQGWWPDKWSKKK</sequence>
<comment type="caution">
    <text evidence="2">The sequence shown here is derived from an EMBL/GenBank/DDBJ whole genome shotgun (WGS) entry which is preliminary data.</text>
</comment>
<keyword evidence="1" id="KW-1133">Transmembrane helix</keyword>
<keyword evidence="1" id="KW-0812">Transmembrane</keyword>
<proteinExistence type="predicted"/>
<dbReference type="AlphaFoldDB" id="A0A644XTB5"/>
<feature type="transmembrane region" description="Helical" evidence="1">
    <location>
        <begin position="31"/>
        <end position="51"/>
    </location>
</feature>
<keyword evidence="1" id="KW-0472">Membrane</keyword>
<accession>A0A644XTB5</accession>
<protein>
    <submittedName>
        <fullName evidence="2">Uncharacterized protein</fullName>
    </submittedName>
</protein>
<name>A0A644XTB5_9ZZZZ</name>
<reference evidence="2" key="1">
    <citation type="submission" date="2019-08" db="EMBL/GenBank/DDBJ databases">
        <authorList>
            <person name="Kucharzyk K."/>
            <person name="Murdoch R.W."/>
            <person name="Higgins S."/>
            <person name="Loffler F."/>
        </authorList>
    </citation>
    <scope>NUCLEOTIDE SEQUENCE</scope>
</reference>